<evidence type="ECO:0000256" key="5">
    <source>
        <dbReference type="ARBA" id="ARBA00023155"/>
    </source>
</evidence>
<dbReference type="InterPro" id="IPR009057">
    <property type="entry name" value="Homeodomain-like_sf"/>
</dbReference>
<evidence type="ECO:0000313" key="12">
    <source>
        <dbReference type="WBParaSite" id="Gr19_v10_g1162.t2"/>
    </source>
</evidence>
<sequence>MLNPATLQQLWTTVFTPQNIANSAGGGNGTPSTNSFAQQMFPIAATAAAASTHHNRRRQQHNNNNNNPLETSKTPKQRRHLRGREEGSHNDNGHNDRVEEKRRRRGQQQQQQGDDDCYGDGVVDAEQRRSPVVVVVDGIVVPPAASSSSTSSSSPASTQPLSEKQSVAAAVRLDIKKEENSGDGTNRSLVDEEVDEYESDRRNRSSSNLPPGMGQPTADGGGGKGATPKRDNAGGGDKSQSTQSKREQRFSEDGELKEEKSGISPPTNSTADAKIQAQLMQNYLHKMLCAITHQQLSRDNNSQAQLLISRTTTGSPATASTTMAKAADSAASSSHSAAPAVVAPPNNAAIPSGSLFPGIPFPKMVFGINTVEILKQCELLEESNDVEKLSRFLYGLPPTVQMHIAMHEPVLRARALISYNTGNFKELYSILESHKFSQQCHQKLQHMWWDAHYQEAERMRGRTLGPVDKYRVRKKYPCPPTIWDGEQKTHCFKEKTRTMLRQHYIQDQYPNPAKKKQLAEETGLTAMQVGNWFKNRRQRDRAASAKNKMNGGARLPLGLSPSPKHGRNNGGSGSNNNQNDSCDSEFDDDEMRSFSHSHNSSEPEEEEDRMAVDDAFGCEVGESTEEATARKQKHFTIGQLTTTAAHSHEEQRLRLQNVQDDGRRTGDGEQFIGCGSTMPSAMPAAVFPASVAPPPAATPFNPLHLLFLMHSAAAQQTFLMNDFHNYHHQTQQQPKNEQAVSKGTCSSHSTPSSTLWPKQQPTTAENNAGRNVMANSPESTETKGQSAGGRKSFKLSIDQLLSSKTNGKHQIDQNPTGD</sequence>
<dbReference type="Gene3D" id="1.10.10.60">
    <property type="entry name" value="Homeodomain-like"/>
    <property type="match status" value="1"/>
</dbReference>
<dbReference type="PANTHER" id="PTHR10390">
    <property type="entry name" value="HOMEOBOX PROTEIN SIX"/>
    <property type="match status" value="1"/>
</dbReference>
<feature type="region of interest" description="Disordered" evidence="9">
    <location>
        <begin position="143"/>
        <end position="270"/>
    </location>
</feature>
<dbReference type="InterPro" id="IPR031701">
    <property type="entry name" value="SIX1_SD"/>
</dbReference>
<dbReference type="Pfam" id="PF16878">
    <property type="entry name" value="SIX1_SD"/>
    <property type="match status" value="1"/>
</dbReference>
<dbReference type="SUPFAM" id="SSF46689">
    <property type="entry name" value="Homeodomain-like"/>
    <property type="match status" value="1"/>
</dbReference>
<feature type="compositionally biased region" description="Basic and acidic residues" evidence="9">
    <location>
        <begin position="83"/>
        <end position="101"/>
    </location>
</feature>
<dbReference type="PANTHER" id="PTHR10390:SF33">
    <property type="entry name" value="PROTEIN OPTIX"/>
    <property type="match status" value="1"/>
</dbReference>
<evidence type="ECO:0000256" key="3">
    <source>
        <dbReference type="ARBA" id="ARBA00022473"/>
    </source>
</evidence>
<evidence type="ECO:0000256" key="7">
    <source>
        <dbReference type="PROSITE-ProRule" id="PRU00108"/>
    </source>
</evidence>
<dbReference type="InterPro" id="IPR001356">
    <property type="entry name" value="HD"/>
</dbReference>
<organism evidence="11 12">
    <name type="scientific">Globodera rostochiensis</name>
    <name type="common">Golden nematode worm</name>
    <name type="synonym">Heterodera rostochiensis</name>
    <dbReference type="NCBI Taxonomy" id="31243"/>
    <lineage>
        <taxon>Eukaryota</taxon>
        <taxon>Metazoa</taxon>
        <taxon>Ecdysozoa</taxon>
        <taxon>Nematoda</taxon>
        <taxon>Chromadorea</taxon>
        <taxon>Rhabditida</taxon>
        <taxon>Tylenchina</taxon>
        <taxon>Tylenchomorpha</taxon>
        <taxon>Tylenchoidea</taxon>
        <taxon>Heteroderidae</taxon>
        <taxon>Heteroderinae</taxon>
        <taxon>Globodera</taxon>
    </lineage>
</organism>
<keyword evidence="4 7" id="KW-0238">DNA-binding</keyword>
<dbReference type="FunFam" id="1.10.10.60:FF:000046">
    <property type="entry name" value="SIX homeobox 3"/>
    <property type="match status" value="1"/>
</dbReference>
<keyword evidence="5 7" id="KW-0371">Homeobox</keyword>
<evidence type="ECO:0000259" key="10">
    <source>
        <dbReference type="PROSITE" id="PS50071"/>
    </source>
</evidence>
<dbReference type="AlphaFoldDB" id="A0A914GVP1"/>
<dbReference type="CDD" id="cd00086">
    <property type="entry name" value="homeodomain"/>
    <property type="match status" value="1"/>
</dbReference>
<feature type="region of interest" description="Disordered" evidence="9">
    <location>
        <begin position="530"/>
        <end position="610"/>
    </location>
</feature>
<proteinExistence type="inferred from homology"/>
<comment type="subcellular location">
    <subcellularLocation>
        <location evidence="1 7 8">Nucleus</location>
    </subcellularLocation>
</comment>
<dbReference type="Proteomes" id="UP000887572">
    <property type="component" value="Unplaced"/>
</dbReference>
<evidence type="ECO:0000256" key="2">
    <source>
        <dbReference type="ARBA" id="ARBA00008161"/>
    </source>
</evidence>
<feature type="DNA-binding region" description="Homeobox" evidence="7">
    <location>
        <begin position="485"/>
        <end position="544"/>
    </location>
</feature>
<feature type="region of interest" description="Disordered" evidence="9">
    <location>
        <begin position="728"/>
        <end position="818"/>
    </location>
</feature>
<dbReference type="PROSITE" id="PS50071">
    <property type="entry name" value="HOMEOBOX_2"/>
    <property type="match status" value="1"/>
</dbReference>
<evidence type="ECO:0000256" key="1">
    <source>
        <dbReference type="ARBA" id="ARBA00004123"/>
    </source>
</evidence>
<feature type="domain" description="Homeobox" evidence="10">
    <location>
        <begin position="483"/>
        <end position="543"/>
    </location>
</feature>
<dbReference type="WBParaSite" id="Gr19_v10_g1162.t2">
    <property type="protein sequence ID" value="Gr19_v10_g1162.t2"/>
    <property type="gene ID" value="Gr19_v10_g1162"/>
</dbReference>
<accession>A0A914GVP1</accession>
<feature type="region of interest" description="Disordered" evidence="9">
    <location>
        <begin position="47"/>
        <end position="122"/>
    </location>
</feature>
<protein>
    <submittedName>
        <fullName evidence="12">Homeobox domain-containing protein</fullName>
    </submittedName>
</protein>
<dbReference type="GO" id="GO:0000978">
    <property type="term" value="F:RNA polymerase II cis-regulatory region sequence-specific DNA binding"/>
    <property type="evidence" value="ECO:0007669"/>
    <property type="project" value="TreeGrafter"/>
</dbReference>
<keyword evidence="3" id="KW-0217">Developmental protein</keyword>
<keyword evidence="6 7" id="KW-0539">Nucleus</keyword>
<comment type="similarity">
    <text evidence="2">Belongs to the SIX/Sine oculis homeobox family.</text>
</comment>
<name>A0A914GVP1_GLORO</name>
<feature type="compositionally biased region" description="Basic and acidic residues" evidence="9">
    <location>
        <begin position="244"/>
        <end position="261"/>
    </location>
</feature>
<evidence type="ECO:0000256" key="9">
    <source>
        <dbReference type="SAM" id="MobiDB-lite"/>
    </source>
</evidence>
<dbReference type="SMART" id="SM00389">
    <property type="entry name" value="HOX"/>
    <property type="match status" value="1"/>
</dbReference>
<keyword evidence="11" id="KW-1185">Reference proteome</keyword>
<dbReference type="GO" id="GO:0005667">
    <property type="term" value="C:transcription regulator complex"/>
    <property type="evidence" value="ECO:0007669"/>
    <property type="project" value="TreeGrafter"/>
</dbReference>
<reference evidence="12" key="1">
    <citation type="submission" date="2022-11" db="UniProtKB">
        <authorList>
            <consortium name="WormBaseParasite"/>
        </authorList>
    </citation>
    <scope>IDENTIFICATION</scope>
</reference>
<feature type="compositionally biased region" description="Polar residues" evidence="9">
    <location>
        <begin position="728"/>
        <end position="785"/>
    </location>
</feature>
<dbReference type="Pfam" id="PF00046">
    <property type="entry name" value="Homeodomain"/>
    <property type="match status" value="1"/>
</dbReference>
<feature type="compositionally biased region" description="Low complexity" evidence="9">
    <location>
        <begin position="143"/>
        <end position="158"/>
    </location>
</feature>
<evidence type="ECO:0000256" key="4">
    <source>
        <dbReference type="ARBA" id="ARBA00023125"/>
    </source>
</evidence>
<dbReference type="GO" id="GO:0005634">
    <property type="term" value="C:nucleus"/>
    <property type="evidence" value="ECO:0007669"/>
    <property type="project" value="UniProtKB-SubCell"/>
</dbReference>
<evidence type="ECO:0000313" key="11">
    <source>
        <dbReference type="Proteomes" id="UP000887572"/>
    </source>
</evidence>
<evidence type="ECO:0000256" key="8">
    <source>
        <dbReference type="RuleBase" id="RU000682"/>
    </source>
</evidence>
<dbReference type="GO" id="GO:0000981">
    <property type="term" value="F:DNA-binding transcription factor activity, RNA polymerase II-specific"/>
    <property type="evidence" value="ECO:0007669"/>
    <property type="project" value="TreeGrafter"/>
</dbReference>
<evidence type="ECO:0000256" key="6">
    <source>
        <dbReference type="ARBA" id="ARBA00023242"/>
    </source>
</evidence>